<accession>A0A1L9WLL6</accession>
<evidence type="ECO:0008006" key="4">
    <source>
        <dbReference type="Google" id="ProtNLM"/>
    </source>
</evidence>
<name>A0A1L9WLL6_ASPA1</name>
<organism evidence="2 3">
    <name type="scientific">Aspergillus aculeatus (strain ATCC 16872 / CBS 172.66 / WB 5094)</name>
    <dbReference type="NCBI Taxonomy" id="690307"/>
    <lineage>
        <taxon>Eukaryota</taxon>
        <taxon>Fungi</taxon>
        <taxon>Dikarya</taxon>
        <taxon>Ascomycota</taxon>
        <taxon>Pezizomycotina</taxon>
        <taxon>Eurotiomycetes</taxon>
        <taxon>Eurotiomycetidae</taxon>
        <taxon>Eurotiales</taxon>
        <taxon>Aspergillaceae</taxon>
        <taxon>Aspergillus</taxon>
        <taxon>Aspergillus subgen. Circumdati</taxon>
    </lineage>
</organism>
<proteinExistence type="predicted"/>
<gene>
    <name evidence="2" type="ORF">ASPACDRAFT_123788</name>
</gene>
<dbReference type="STRING" id="690307.A0A1L9WLL6"/>
<dbReference type="PANTHER" id="PTHR12069:SF0">
    <property type="entry name" value="DNA-DIRECTED RNA POLYMERASE III SUBUNIT RPC5"/>
    <property type="match status" value="1"/>
</dbReference>
<dbReference type="OMA" id="QHPNRTD"/>
<sequence>MTTPNNQDDDPIIASYNIYLTDSEISRYVLQYLDRPTGYSYDDRHGQKPTGFRLKPSTGLVEVDVPINTRVNYDVSKGLRYGDALKKSQRAREGGAYGMAGGFSTGGSNSSGSGAGGGKVKMEGAGAGPMQIDEGKETAQLLKVQTLGGRIKGFEGGDPVYMLGAFRGENLHLSPVTAVVQLHPQLHHLDALDEIPAKGKGKGRGKDGEEERAGAAVGGESEARAIDVKIKAAGEDGEAATVAGNLDLLKQMQDEKWRDYEWVDAETEESWQLYENYMMHQDVETLPQLQSAIESEEYLDKMSAPRIDPARPELTGWAMKQNRKKQREEALPREGASGDGGQQ</sequence>
<dbReference type="EMBL" id="KV878983">
    <property type="protein sequence ID" value="OJJ97065.1"/>
    <property type="molecule type" value="Genomic_DNA"/>
</dbReference>
<dbReference type="Pfam" id="PF04801">
    <property type="entry name" value="RPC5"/>
    <property type="match status" value="2"/>
</dbReference>
<dbReference type="GeneID" id="30970495"/>
<dbReference type="GO" id="GO:0005666">
    <property type="term" value="C:RNA polymerase III complex"/>
    <property type="evidence" value="ECO:0007669"/>
    <property type="project" value="TreeGrafter"/>
</dbReference>
<dbReference type="GO" id="GO:0042797">
    <property type="term" value="P:tRNA transcription by RNA polymerase III"/>
    <property type="evidence" value="ECO:0007669"/>
    <property type="project" value="TreeGrafter"/>
</dbReference>
<feature type="compositionally biased region" description="Basic and acidic residues" evidence="1">
    <location>
        <begin position="204"/>
        <end position="213"/>
    </location>
</feature>
<reference evidence="3" key="1">
    <citation type="journal article" date="2017" name="Genome Biol.">
        <title>Comparative genomics reveals high biological diversity and specific adaptations in the industrially and medically important fungal genus Aspergillus.</title>
        <authorList>
            <person name="de Vries R.P."/>
            <person name="Riley R."/>
            <person name="Wiebenga A."/>
            <person name="Aguilar-Osorio G."/>
            <person name="Amillis S."/>
            <person name="Uchima C.A."/>
            <person name="Anderluh G."/>
            <person name="Asadollahi M."/>
            <person name="Askin M."/>
            <person name="Barry K."/>
            <person name="Battaglia E."/>
            <person name="Bayram O."/>
            <person name="Benocci T."/>
            <person name="Braus-Stromeyer S.A."/>
            <person name="Caldana C."/>
            <person name="Canovas D."/>
            <person name="Cerqueira G.C."/>
            <person name="Chen F."/>
            <person name="Chen W."/>
            <person name="Choi C."/>
            <person name="Clum A."/>
            <person name="Dos Santos R.A."/>
            <person name="Damasio A.R."/>
            <person name="Diallinas G."/>
            <person name="Emri T."/>
            <person name="Fekete E."/>
            <person name="Flipphi M."/>
            <person name="Freyberg S."/>
            <person name="Gallo A."/>
            <person name="Gournas C."/>
            <person name="Habgood R."/>
            <person name="Hainaut M."/>
            <person name="Harispe M.L."/>
            <person name="Henrissat B."/>
            <person name="Hilden K.S."/>
            <person name="Hope R."/>
            <person name="Hossain A."/>
            <person name="Karabika E."/>
            <person name="Karaffa L."/>
            <person name="Karanyi Z."/>
            <person name="Krasevec N."/>
            <person name="Kuo A."/>
            <person name="Kusch H."/>
            <person name="LaButti K."/>
            <person name="Lagendijk E.L."/>
            <person name="Lapidus A."/>
            <person name="Levasseur A."/>
            <person name="Lindquist E."/>
            <person name="Lipzen A."/>
            <person name="Logrieco A.F."/>
            <person name="MacCabe A."/>
            <person name="Maekelae M.R."/>
            <person name="Malavazi I."/>
            <person name="Melin P."/>
            <person name="Meyer V."/>
            <person name="Mielnichuk N."/>
            <person name="Miskei M."/>
            <person name="Molnar A.P."/>
            <person name="Mule G."/>
            <person name="Ngan C.Y."/>
            <person name="Orejas M."/>
            <person name="Orosz E."/>
            <person name="Ouedraogo J.P."/>
            <person name="Overkamp K.M."/>
            <person name="Park H.-S."/>
            <person name="Perrone G."/>
            <person name="Piumi F."/>
            <person name="Punt P.J."/>
            <person name="Ram A.F."/>
            <person name="Ramon A."/>
            <person name="Rauscher S."/>
            <person name="Record E."/>
            <person name="Riano-Pachon D.M."/>
            <person name="Robert V."/>
            <person name="Roehrig J."/>
            <person name="Ruller R."/>
            <person name="Salamov A."/>
            <person name="Salih N.S."/>
            <person name="Samson R.A."/>
            <person name="Sandor E."/>
            <person name="Sanguinetti M."/>
            <person name="Schuetze T."/>
            <person name="Sepcic K."/>
            <person name="Shelest E."/>
            <person name="Sherlock G."/>
            <person name="Sophianopoulou V."/>
            <person name="Squina F.M."/>
            <person name="Sun H."/>
            <person name="Susca A."/>
            <person name="Todd R.B."/>
            <person name="Tsang A."/>
            <person name="Unkles S.E."/>
            <person name="van de Wiele N."/>
            <person name="van Rossen-Uffink D."/>
            <person name="Oliveira J.V."/>
            <person name="Vesth T.C."/>
            <person name="Visser J."/>
            <person name="Yu J.-H."/>
            <person name="Zhou M."/>
            <person name="Andersen M.R."/>
            <person name="Archer D.B."/>
            <person name="Baker S.E."/>
            <person name="Benoit I."/>
            <person name="Brakhage A.A."/>
            <person name="Braus G.H."/>
            <person name="Fischer R."/>
            <person name="Frisvad J.C."/>
            <person name="Goldman G.H."/>
            <person name="Houbraken J."/>
            <person name="Oakley B."/>
            <person name="Pocsi I."/>
            <person name="Scazzocchio C."/>
            <person name="Seiboth B."/>
            <person name="vanKuyk P.A."/>
            <person name="Wortman J."/>
            <person name="Dyer P.S."/>
            <person name="Grigoriev I.V."/>
        </authorList>
    </citation>
    <scope>NUCLEOTIDE SEQUENCE [LARGE SCALE GENOMIC DNA]</scope>
    <source>
        <strain evidence="3">ATCC 16872 / CBS 172.66 / WB 5094</strain>
    </source>
</reference>
<feature type="region of interest" description="Disordered" evidence="1">
    <location>
        <begin position="99"/>
        <end position="123"/>
    </location>
</feature>
<feature type="region of interest" description="Disordered" evidence="1">
    <location>
        <begin position="301"/>
        <end position="343"/>
    </location>
</feature>
<dbReference type="PANTHER" id="PTHR12069">
    <property type="entry name" value="DNA-DIRECTED RNA POLYMERASES III 80 KDA POLYPEPTIDE RNA POLYMERASE III SUBUNIT 5"/>
    <property type="match status" value="1"/>
</dbReference>
<dbReference type="InterPro" id="IPR006886">
    <property type="entry name" value="RNA_pol_III_Rpc5"/>
</dbReference>
<dbReference type="OrthoDB" id="340681at2759"/>
<protein>
    <recommendedName>
        <fullName evidence="4">Sulfite reductase beta subunit</fullName>
    </recommendedName>
</protein>
<dbReference type="RefSeq" id="XP_020053405.1">
    <property type="nucleotide sequence ID" value="XM_020196681.1"/>
</dbReference>
<evidence type="ECO:0000313" key="2">
    <source>
        <dbReference type="EMBL" id="OJJ97065.1"/>
    </source>
</evidence>
<evidence type="ECO:0000313" key="3">
    <source>
        <dbReference type="Proteomes" id="UP000184546"/>
    </source>
</evidence>
<evidence type="ECO:0000256" key="1">
    <source>
        <dbReference type="SAM" id="MobiDB-lite"/>
    </source>
</evidence>
<feature type="region of interest" description="Disordered" evidence="1">
    <location>
        <begin position="193"/>
        <end position="220"/>
    </location>
</feature>
<dbReference type="VEuPathDB" id="FungiDB:ASPACDRAFT_123788"/>
<dbReference type="AlphaFoldDB" id="A0A1L9WLL6"/>
<dbReference type="Proteomes" id="UP000184546">
    <property type="component" value="Unassembled WGS sequence"/>
</dbReference>
<keyword evidence="3" id="KW-1185">Reference proteome</keyword>